<dbReference type="GO" id="GO:0030659">
    <property type="term" value="C:cytoplasmic vesicle membrane"/>
    <property type="evidence" value="ECO:0007669"/>
    <property type="project" value="TreeGrafter"/>
</dbReference>
<keyword evidence="4" id="KW-1185">Reference proteome</keyword>
<feature type="transmembrane region" description="Helical" evidence="2">
    <location>
        <begin position="20"/>
        <end position="43"/>
    </location>
</feature>
<keyword evidence="2" id="KW-0812">Transmembrane</keyword>
<name>A0A1I7XDV0_HETBA</name>
<dbReference type="InterPro" id="IPR051697">
    <property type="entry name" value="Patched_domain-protein"/>
</dbReference>
<evidence type="ECO:0000256" key="2">
    <source>
        <dbReference type="SAM" id="Phobius"/>
    </source>
</evidence>
<comment type="similarity">
    <text evidence="1">Belongs to the patched family.</text>
</comment>
<dbReference type="PROSITE" id="PS50156">
    <property type="entry name" value="SSD"/>
    <property type="match status" value="1"/>
</dbReference>
<dbReference type="InterPro" id="IPR000731">
    <property type="entry name" value="SSD"/>
</dbReference>
<dbReference type="AlphaFoldDB" id="A0A1I7XDV0"/>
<dbReference type="GO" id="GO:0018996">
    <property type="term" value="P:molting cycle, collagen and cuticulin-based cuticle"/>
    <property type="evidence" value="ECO:0007669"/>
    <property type="project" value="TreeGrafter"/>
</dbReference>
<dbReference type="InterPro" id="IPR053958">
    <property type="entry name" value="HMGCR/SNAP/NPC1-like_SSD"/>
</dbReference>
<protein>
    <submittedName>
        <fullName evidence="5">SSD domain-containing protein</fullName>
    </submittedName>
</protein>
<dbReference type="GO" id="GO:0006897">
    <property type="term" value="P:endocytosis"/>
    <property type="evidence" value="ECO:0007669"/>
    <property type="project" value="TreeGrafter"/>
</dbReference>
<keyword evidence="2" id="KW-0472">Membrane</keyword>
<keyword evidence="2" id="KW-1133">Transmembrane helix</keyword>
<evidence type="ECO:0000313" key="5">
    <source>
        <dbReference type="WBParaSite" id="Hba_15520"/>
    </source>
</evidence>
<evidence type="ECO:0000313" key="4">
    <source>
        <dbReference type="Proteomes" id="UP000095283"/>
    </source>
</evidence>
<accession>A0A1I7XDV0</accession>
<dbReference type="Proteomes" id="UP000095283">
    <property type="component" value="Unplaced"/>
</dbReference>
<dbReference type="Pfam" id="PF12349">
    <property type="entry name" value="Sterol-sensing"/>
    <property type="match status" value="1"/>
</dbReference>
<evidence type="ECO:0000259" key="3">
    <source>
        <dbReference type="PROSITE" id="PS50156"/>
    </source>
</evidence>
<dbReference type="GO" id="GO:0005886">
    <property type="term" value="C:plasma membrane"/>
    <property type="evidence" value="ECO:0007669"/>
    <property type="project" value="TreeGrafter"/>
</dbReference>
<proteinExistence type="inferred from homology"/>
<organism evidence="4 5">
    <name type="scientific">Heterorhabditis bacteriophora</name>
    <name type="common">Entomopathogenic nematode worm</name>
    <dbReference type="NCBI Taxonomy" id="37862"/>
    <lineage>
        <taxon>Eukaryota</taxon>
        <taxon>Metazoa</taxon>
        <taxon>Ecdysozoa</taxon>
        <taxon>Nematoda</taxon>
        <taxon>Chromadorea</taxon>
        <taxon>Rhabditida</taxon>
        <taxon>Rhabditina</taxon>
        <taxon>Rhabditomorpha</taxon>
        <taxon>Strongyloidea</taxon>
        <taxon>Heterorhabditidae</taxon>
        <taxon>Heterorhabditis</taxon>
    </lineage>
</organism>
<sequence length="108" mass="12099">MENASWVLDGTDPAPHTFCVFISVAVIYDYIYQIFFFSAVLAIGGQREARRGNAYLCCLTVPEPKSPKKNNEPSRLVNALSRFASFILDSWVDFSMSLWSKILIGGVE</sequence>
<dbReference type="PANTHER" id="PTHR10796">
    <property type="entry name" value="PATCHED-RELATED"/>
    <property type="match status" value="1"/>
</dbReference>
<feature type="domain" description="SSD" evidence="3">
    <location>
        <begin position="13"/>
        <end position="43"/>
    </location>
</feature>
<dbReference type="WBParaSite" id="Hba_15520">
    <property type="protein sequence ID" value="Hba_15520"/>
    <property type="gene ID" value="Hba_15520"/>
</dbReference>
<evidence type="ECO:0000256" key="1">
    <source>
        <dbReference type="ARBA" id="ARBA00005585"/>
    </source>
</evidence>
<reference evidence="5" key="1">
    <citation type="submission" date="2016-11" db="UniProtKB">
        <authorList>
            <consortium name="WormBaseParasite"/>
        </authorList>
    </citation>
    <scope>IDENTIFICATION</scope>
</reference>
<dbReference type="PANTHER" id="PTHR10796:SF112">
    <property type="entry name" value="PATCHED-RELATED PROTEIN 18"/>
    <property type="match status" value="1"/>
</dbReference>